<comment type="similarity">
    <text evidence="4">Belongs to the methyl-accepting chemotaxis (MCP) protein family.</text>
</comment>
<dbReference type="InterPro" id="IPR024478">
    <property type="entry name" value="HlyB_4HB_MCP"/>
</dbReference>
<reference evidence="9 10" key="1">
    <citation type="submission" date="2024-07" db="EMBL/GenBank/DDBJ databases">
        <authorList>
            <person name="Thanompreechachai J."/>
            <person name="Duangmal K."/>
        </authorList>
    </citation>
    <scope>NUCLEOTIDE SEQUENCE [LARGE SCALE GENOMIC DNA]</scope>
    <source>
        <strain evidence="9 10">LSe6-4</strain>
    </source>
</reference>
<dbReference type="PANTHER" id="PTHR32089">
    <property type="entry name" value="METHYL-ACCEPTING CHEMOTAXIS PROTEIN MCPB"/>
    <property type="match status" value="1"/>
</dbReference>
<dbReference type="SMART" id="SM00283">
    <property type="entry name" value="MA"/>
    <property type="match status" value="1"/>
</dbReference>
<keyword evidence="6" id="KW-0472">Membrane</keyword>
<dbReference type="Proteomes" id="UP001565927">
    <property type="component" value="Unassembled WGS sequence"/>
</dbReference>
<evidence type="ECO:0000313" key="9">
    <source>
        <dbReference type="EMBL" id="MEZ0165871.1"/>
    </source>
</evidence>
<dbReference type="InterPro" id="IPR003660">
    <property type="entry name" value="HAMP_dom"/>
</dbReference>
<keyword evidence="10" id="KW-1185">Reference proteome</keyword>
<feature type="domain" description="Methyl-accepting transducer" evidence="7">
    <location>
        <begin position="272"/>
        <end position="501"/>
    </location>
</feature>
<evidence type="ECO:0000256" key="2">
    <source>
        <dbReference type="ARBA" id="ARBA00022989"/>
    </source>
</evidence>
<dbReference type="Pfam" id="PF00015">
    <property type="entry name" value="MCPsignal"/>
    <property type="match status" value="1"/>
</dbReference>
<dbReference type="SUPFAM" id="SSF58104">
    <property type="entry name" value="Methyl-accepting chemotaxis protein (MCP) signaling domain"/>
    <property type="match status" value="1"/>
</dbReference>
<dbReference type="EMBL" id="JBGFTU010000016">
    <property type="protein sequence ID" value="MEZ0165871.1"/>
    <property type="molecule type" value="Genomic_DNA"/>
</dbReference>
<feature type="transmembrane region" description="Helical" evidence="6">
    <location>
        <begin position="20"/>
        <end position="39"/>
    </location>
</feature>
<keyword evidence="2 6" id="KW-1133">Transmembrane helix</keyword>
<dbReference type="Pfam" id="PF12729">
    <property type="entry name" value="4HB_MCP_1"/>
    <property type="match status" value="1"/>
</dbReference>
<evidence type="ECO:0000313" key="10">
    <source>
        <dbReference type="Proteomes" id="UP001565927"/>
    </source>
</evidence>
<evidence type="ECO:0000256" key="5">
    <source>
        <dbReference type="PROSITE-ProRule" id="PRU00284"/>
    </source>
</evidence>
<comment type="caution">
    <text evidence="9">The sequence shown here is derived from an EMBL/GenBank/DDBJ whole genome shotgun (WGS) entry which is preliminary data.</text>
</comment>
<protein>
    <submittedName>
        <fullName evidence="9">Methyl-accepting chemotaxis protein</fullName>
    </submittedName>
</protein>
<organism evidence="9 10">
    <name type="scientific">Kineococcus halophytocola</name>
    <dbReference type="NCBI Taxonomy" id="3234027"/>
    <lineage>
        <taxon>Bacteria</taxon>
        <taxon>Bacillati</taxon>
        <taxon>Actinomycetota</taxon>
        <taxon>Actinomycetes</taxon>
        <taxon>Kineosporiales</taxon>
        <taxon>Kineosporiaceae</taxon>
        <taxon>Kineococcus</taxon>
    </lineage>
</organism>
<keyword evidence="1 6" id="KW-0812">Transmembrane</keyword>
<dbReference type="PROSITE" id="PS50111">
    <property type="entry name" value="CHEMOTAXIS_TRANSDUC_2"/>
    <property type="match status" value="1"/>
</dbReference>
<dbReference type="InterPro" id="IPR004089">
    <property type="entry name" value="MCPsignal_dom"/>
</dbReference>
<dbReference type="Gene3D" id="1.10.287.950">
    <property type="entry name" value="Methyl-accepting chemotaxis protein"/>
    <property type="match status" value="1"/>
</dbReference>
<evidence type="ECO:0000256" key="1">
    <source>
        <dbReference type="ARBA" id="ARBA00022692"/>
    </source>
</evidence>
<gene>
    <name evidence="9" type="ORF">AB2L27_14020</name>
</gene>
<evidence type="ECO:0000256" key="4">
    <source>
        <dbReference type="ARBA" id="ARBA00029447"/>
    </source>
</evidence>
<evidence type="ECO:0000259" key="7">
    <source>
        <dbReference type="PROSITE" id="PS50111"/>
    </source>
</evidence>
<sequence length="530" mass="53658">MTVVRFFCDMRVVPRMLSGFAVVCALLMAVGAIGAVQLGRSQDRLHDMHVSTVSSANALGQVGTAFKQSNKDLPDLALAADAAAREQVLAQTAADDRAVDEAWQTYLATGPGTTAAQRSAFEQDLAAWRTARETLSQFALAGDTAGFTAARPTTTVPLSDRVSADLAALVEGERADAAASAAAGDRAYKRALALLIGLCAAAVLLGASIAVLLGKSIALPLSLVVPVIKGLAEGRLDQRVRVLSTCELGQMAAATNTSLERLAGLLREVGANAATLSSSSEELTAVATQLSSGARQSAGQSAQVAGATEEISTNITTVAAAGEQMSAAIREIATSTADASAVAASAVVTADTAHATLDRLSASSREIGDVVKLITSIAEQTNLLALNATIEAARAGEMGKGFAVVAGEVKELAQQTARATEDITTRVAATQADAHAAAEAIGQIGEVIARIDGLQATIAAAVEEQSATTAEMVRNVTEVSSGSQQIAAAVGGIAAAAEQTTASAGHTATTAGEVSHVAADLNRLVSTFTV</sequence>
<dbReference type="PANTHER" id="PTHR32089:SF112">
    <property type="entry name" value="LYSOZYME-LIKE PROTEIN-RELATED"/>
    <property type="match status" value="1"/>
</dbReference>
<name>A0ABV4H2S7_9ACTN</name>
<evidence type="ECO:0000256" key="6">
    <source>
        <dbReference type="SAM" id="Phobius"/>
    </source>
</evidence>
<dbReference type="PRINTS" id="PR00260">
    <property type="entry name" value="CHEMTRNSDUCR"/>
</dbReference>
<dbReference type="PROSITE" id="PS50885">
    <property type="entry name" value="HAMP"/>
    <property type="match status" value="1"/>
</dbReference>
<evidence type="ECO:0000256" key="3">
    <source>
        <dbReference type="ARBA" id="ARBA00023224"/>
    </source>
</evidence>
<accession>A0ABV4H2S7</accession>
<keyword evidence="3 5" id="KW-0807">Transducer</keyword>
<dbReference type="InterPro" id="IPR004090">
    <property type="entry name" value="Chemotax_Me-accpt_rcpt"/>
</dbReference>
<feature type="domain" description="HAMP" evidence="8">
    <location>
        <begin position="215"/>
        <end position="267"/>
    </location>
</feature>
<dbReference type="CDD" id="cd06225">
    <property type="entry name" value="HAMP"/>
    <property type="match status" value="1"/>
</dbReference>
<feature type="transmembrane region" description="Helical" evidence="6">
    <location>
        <begin position="192"/>
        <end position="213"/>
    </location>
</feature>
<proteinExistence type="inferred from homology"/>
<evidence type="ECO:0000259" key="8">
    <source>
        <dbReference type="PROSITE" id="PS50885"/>
    </source>
</evidence>
<dbReference type="RefSeq" id="WP_370442098.1">
    <property type="nucleotide sequence ID" value="NZ_JBGFTU010000016.1"/>
</dbReference>